<organism evidence="1 2">
    <name type="scientific">Paraburkholderia bannensis</name>
    <dbReference type="NCBI Taxonomy" id="765414"/>
    <lineage>
        <taxon>Bacteria</taxon>
        <taxon>Pseudomonadati</taxon>
        <taxon>Pseudomonadota</taxon>
        <taxon>Betaproteobacteria</taxon>
        <taxon>Burkholderiales</taxon>
        <taxon>Burkholderiaceae</taxon>
        <taxon>Paraburkholderia</taxon>
    </lineage>
</organism>
<evidence type="ECO:0000313" key="2">
    <source>
        <dbReference type="Proteomes" id="UP000571554"/>
    </source>
</evidence>
<gene>
    <name evidence="1" type="ORF">F4827_005633</name>
</gene>
<evidence type="ECO:0000313" key="1">
    <source>
        <dbReference type="EMBL" id="MBB6105763.1"/>
    </source>
</evidence>
<reference evidence="1 2" key="1">
    <citation type="submission" date="2020-08" db="EMBL/GenBank/DDBJ databases">
        <title>Above-ground endophytic microbial communities from plants in different locations in the United States.</title>
        <authorList>
            <person name="Frank C."/>
        </authorList>
    </citation>
    <scope>NUCLEOTIDE SEQUENCE [LARGE SCALE GENOMIC DNA]</scope>
    <source>
        <strain evidence="1 2">WP4_2_2</strain>
    </source>
</reference>
<accession>A0A7W9WWB3</accession>
<dbReference type="EMBL" id="JACHBW010000019">
    <property type="protein sequence ID" value="MBB6105763.1"/>
    <property type="molecule type" value="Genomic_DNA"/>
</dbReference>
<protein>
    <submittedName>
        <fullName evidence="1">Uncharacterized protein</fullName>
    </submittedName>
</protein>
<name>A0A7W9WWB3_9BURK</name>
<dbReference type="AlphaFoldDB" id="A0A7W9WWB3"/>
<sequence>MLQPHAHHGNRIETGRIAGLDAELILPRDD</sequence>
<dbReference type="Proteomes" id="UP000571554">
    <property type="component" value="Unassembled WGS sequence"/>
</dbReference>
<proteinExistence type="predicted"/>
<keyword evidence="2" id="KW-1185">Reference proteome</keyword>
<comment type="caution">
    <text evidence="1">The sequence shown here is derived from an EMBL/GenBank/DDBJ whole genome shotgun (WGS) entry which is preliminary data.</text>
</comment>